<proteinExistence type="predicted"/>
<sequence>MEKVALETRWIILGTDGRHVTLGRHSDPTPEELQQAETQLAERGLSGWLAVLKGGYWKRRPKPTLMMVRPLCDPQRPFGEAAEAFEAARKATLATLP</sequence>
<gene>
    <name evidence="1" type="ORF">Rmf_01730</name>
</gene>
<dbReference type="EMBL" id="AP025637">
    <property type="protein sequence ID" value="BDG70244.1"/>
    <property type="molecule type" value="Genomic_DNA"/>
</dbReference>
<dbReference type="Proteomes" id="UP000831327">
    <property type="component" value="Chromosome"/>
</dbReference>
<accession>A0ABM7XXM2</accession>
<reference evidence="1 2" key="1">
    <citation type="journal article" date="2016" name="Microbes Environ.">
        <title>Phylogenetically diverse aerobic anoxygenic phototrophic bacteria isolated from epilithic biofilms in Tama river, Japan.</title>
        <authorList>
            <person name="Hirose S."/>
            <person name="Matsuura K."/>
            <person name="Haruta S."/>
        </authorList>
    </citation>
    <scope>NUCLEOTIDE SEQUENCE [LARGE SCALE GENOMIC DNA]</scope>
    <source>
        <strain evidence="1 2">S08</strain>
    </source>
</reference>
<name>A0ABM7XXM2_9PROT</name>
<keyword evidence="2" id="KW-1185">Reference proteome</keyword>
<evidence type="ECO:0000313" key="2">
    <source>
        <dbReference type="Proteomes" id="UP000831327"/>
    </source>
</evidence>
<evidence type="ECO:0000313" key="1">
    <source>
        <dbReference type="EMBL" id="BDG70244.1"/>
    </source>
</evidence>
<organism evidence="1 2">
    <name type="scientific">Roseomonas fluvialis</name>
    <dbReference type="NCBI Taxonomy" id="1750527"/>
    <lineage>
        <taxon>Bacteria</taxon>
        <taxon>Pseudomonadati</taxon>
        <taxon>Pseudomonadota</taxon>
        <taxon>Alphaproteobacteria</taxon>
        <taxon>Acetobacterales</taxon>
        <taxon>Roseomonadaceae</taxon>
        <taxon>Roseomonas</taxon>
    </lineage>
</organism>
<protein>
    <submittedName>
        <fullName evidence="1">Uncharacterized protein</fullName>
    </submittedName>
</protein>